<dbReference type="InterPro" id="IPR000551">
    <property type="entry name" value="MerR-type_HTH_dom"/>
</dbReference>
<evidence type="ECO:0000313" key="4">
    <source>
        <dbReference type="EMBL" id="RUO28414.1"/>
    </source>
</evidence>
<dbReference type="GO" id="GO:0003700">
    <property type="term" value="F:DNA-binding transcription factor activity"/>
    <property type="evidence" value="ECO:0007669"/>
    <property type="project" value="InterPro"/>
</dbReference>
<dbReference type="InterPro" id="IPR047057">
    <property type="entry name" value="MerR_fam"/>
</dbReference>
<sequence>MRIGELAQQTGCQVETIRYYEREGILPKPQRGQNNYRLYGEPHQRRLQFVRRCRDLGFSLEEVRTLLDMINGGTQSCAEVEALGRSHLEAVREKIADLRKMEARLSELVSRCHGGRTPDCSFVEELFES</sequence>
<proteinExistence type="predicted"/>
<dbReference type="GO" id="GO:0003677">
    <property type="term" value="F:DNA binding"/>
    <property type="evidence" value="ECO:0007669"/>
    <property type="project" value="UniProtKB-KW"/>
</dbReference>
<dbReference type="OrthoDB" id="9802039at2"/>
<reference evidence="4 6" key="1">
    <citation type="journal article" date="2018" name="Front. Microbiol.">
        <title>Genome-Based Analysis Reveals the Taxonomy and Diversity of the Family Idiomarinaceae.</title>
        <authorList>
            <person name="Liu Y."/>
            <person name="Lai Q."/>
            <person name="Shao Z."/>
        </authorList>
    </citation>
    <scope>NUCLEOTIDE SEQUENCE [LARGE SCALE GENOMIC DNA]</scope>
    <source>
        <strain evidence="4 6">CF12-14</strain>
    </source>
</reference>
<dbReference type="PROSITE" id="PS50937">
    <property type="entry name" value="HTH_MERR_2"/>
    <property type="match status" value="1"/>
</dbReference>
<dbReference type="AlphaFoldDB" id="A0A327X3X9"/>
<gene>
    <name evidence="3" type="ORF">B0I24_101208</name>
    <name evidence="4" type="ORF">CWE07_01005</name>
</gene>
<dbReference type="Gene3D" id="1.10.1660.10">
    <property type="match status" value="1"/>
</dbReference>
<dbReference type="Pfam" id="PF13411">
    <property type="entry name" value="MerR_1"/>
    <property type="match status" value="1"/>
</dbReference>
<dbReference type="PRINTS" id="PR00040">
    <property type="entry name" value="HTHMERR"/>
</dbReference>
<protein>
    <submittedName>
        <fullName evidence="3">MerR family mercuric resistance operon transcriptional regulator</fullName>
    </submittedName>
    <submittedName>
        <fullName evidence="4">MerR family transcriptional regulator</fullName>
    </submittedName>
</protein>
<dbReference type="Proteomes" id="UP000249203">
    <property type="component" value="Unassembled WGS sequence"/>
</dbReference>
<dbReference type="SMART" id="SM00422">
    <property type="entry name" value="HTH_MERR"/>
    <property type="match status" value="1"/>
</dbReference>
<dbReference type="EMBL" id="QLMD01000001">
    <property type="protein sequence ID" value="RAK01585.1"/>
    <property type="molecule type" value="Genomic_DNA"/>
</dbReference>
<dbReference type="PANTHER" id="PTHR30204">
    <property type="entry name" value="REDOX-CYCLING DRUG-SENSING TRANSCRIPTIONAL ACTIVATOR SOXR"/>
    <property type="match status" value="1"/>
</dbReference>
<dbReference type="InterPro" id="IPR009061">
    <property type="entry name" value="DNA-bd_dom_put_sf"/>
</dbReference>
<feature type="domain" description="HTH merR-type" evidence="2">
    <location>
        <begin position="1"/>
        <end position="69"/>
    </location>
</feature>
<keyword evidence="1" id="KW-0238">DNA-binding</keyword>
<evidence type="ECO:0000313" key="5">
    <source>
        <dbReference type="Proteomes" id="UP000249203"/>
    </source>
</evidence>
<accession>A0A327X3X9</accession>
<organism evidence="3 5">
    <name type="scientific">Aliidiomarina maris</name>
    <dbReference type="NCBI Taxonomy" id="531312"/>
    <lineage>
        <taxon>Bacteria</taxon>
        <taxon>Pseudomonadati</taxon>
        <taxon>Pseudomonadota</taxon>
        <taxon>Gammaproteobacteria</taxon>
        <taxon>Alteromonadales</taxon>
        <taxon>Idiomarinaceae</taxon>
        <taxon>Aliidiomarina</taxon>
    </lineage>
</organism>
<dbReference type="RefSeq" id="WP_111568069.1">
    <property type="nucleotide sequence ID" value="NZ_PIPK01000001.1"/>
</dbReference>
<keyword evidence="6" id="KW-1185">Reference proteome</keyword>
<evidence type="ECO:0000256" key="1">
    <source>
        <dbReference type="ARBA" id="ARBA00023125"/>
    </source>
</evidence>
<dbReference type="SUPFAM" id="SSF46955">
    <property type="entry name" value="Putative DNA-binding domain"/>
    <property type="match status" value="1"/>
</dbReference>
<dbReference type="Proteomes" id="UP000287865">
    <property type="component" value="Unassembled WGS sequence"/>
</dbReference>
<evidence type="ECO:0000313" key="3">
    <source>
        <dbReference type="EMBL" id="RAK01585.1"/>
    </source>
</evidence>
<dbReference type="EMBL" id="PIPK01000001">
    <property type="protein sequence ID" value="RUO28414.1"/>
    <property type="molecule type" value="Genomic_DNA"/>
</dbReference>
<evidence type="ECO:0000313" key="6">
    <source>
        <dbReference type="Proteomes" id="UP000287865"/>
    </source>
</evidence>
<name>A0A327X3X9_9GAMM</name>
<comment type="caution">
    <text evidence="3">The sequence shown here is derived from an EMBL/GenBank/DDBJ whole genome shotgun (WGS) entry which is preliminary data.</text>
</comment>
<evidence type="ECO:0000259" key="2">
    <source>
        <dbReference type="PROSITE" id="PS50937"/>
    </source>
</evidence>
<dbReference type="CDD" id="cd04785">
    <property type="entry name" value="HTH_CadR-PbrR-like"/>
    <property type="match status" value="1"/>
</dbReference>
<dbReference type="PANTHER" id="PTHR30204:SF92">
    <property type="entry name" value="HTH-TYPE TRANSCRIPTIONAL REGULATOR ZNTR"/>
    <property type="match status" value="1"/>
</dbReference>
<reference evidence="3 5" key="2">
    <citation type="submission" date="2018-06" db="EMBL/GenBank/DDBJ databases">
        <title>Genomic Encyclopedia of Type Strains, Phase III (KMG-III): the genomes of soil and plant-associated and newly described type strains.</title>
        <authorList>
            <person name="Whitman W."/>
        </authorList>
    </citation>
    <scope>NUCLEOTIDE SEQUENCE [LARGE SCALE GENOMIC DNA]</scope>
    <source>
        <strain evidence="3 5">CGMCC 1.15366</strain>
    </source>
</reference>